<dbReference type="GO" id="GO:0004558">
    <property type="term" value="F:alpha-1,4-glucosidase activity"/>
    <property type="evidence" value="ECO:0007669"/>
    <property type="project" value="UniProtKB-EC"/>
</dbReference>
<dbReference type="Pfam" id="PF00128">
    <property type="entry name" value="Alpha-amylase"/>
    <property type="match status" value="4"/>
</dbReference>
<feature type="domain" description="Glycosyl hydrolase family 13 catalytic" evidence="9">
    <location>
        <begin position="702"/>
        <end position="1100"/>
    </location>
</feature>
<feature type="domain" description="Glycosyl hydrolase family 13 catalytic" evidence="9">
    <location>
        <begin position="1921"/>
        <end position="2315"/>
    </location>
</feature>
<dbReference type="SUPFAM" id="SSF51445">
    <property type="entry name" value="(Trans)glycosidases"/>
    <property type="match status" value="4"/>
</dbReference>
<evidence type="ECO:0000313" key="10">
    <source>
        <dbReference type="EnsemblMetazoa" id="ADIR011403-PA"/>
    </source>
</evidence>
<evidence type="ECO:0000259" key="9">
    <source>
        <dbReference type="SMART" id="SM00642"/>
    </source>
</evidence>
<dbReference type="GO" id="GO:0005975">
    <property type="term" value="P:carbohydrate metabolic process"/>
    <property type="evidence" value="ECO:0007669"/>
    <property type="project" value="InterPro"/>
</dbReference>
<evidence type="ECO:0000256" key="7">
    <source>
        <dbReference type="ARBA" id="ARBA00023295"/>
    </source>
</evidence>
<comment type="similarity">
    <text evidence="2">Belongs to the glycosyl hydrolase 13 family.</text>
</comment>
<protein>
    <recommendedName>
        <fullName evidence="3">alpha-glucosidase</fullName>
        <ecNumber evidence="3">3.2.1.20</ecNumber>
    </recommendedName>
</protein>
<evidence type="ECO:0000256" key="6">
    <source>
        <dbReference type="ARBA" id="ARBA00023180"/>
    </source>
</evidence>
<sequence>MMTVNHRRTSCGALWRWLYLLALVAAISQTGGIEAGSPPDSDWWQRTVFYQIYPRSYMDSDGDGVGDLRGITSRLAHLKDAGVGATWLSPIFLSPMVDFGYDITDYTVIQPEYGTMDDFEALLAEAERLGIKIILDFVPNHTSDQCKWFQRSVAREDPYTDYYVWHDGRVDPSGGNGTRLPPNNWQSVFYGSAWTYHPVRGQYYLHQFTAQQPDLNFRNPAVAEEMREVLRFWLRKGVAGFRIDAVNHLFEVEGFPDEPETGTDRDPLSYGFTHHIYTKDLLEDYDMVYQWRQLLDDWTQAHGGDSRIIMTEAYANITFTMRYYRSGGEDQARPGSHMPFNFLLITDLDRSSSAPDFVFTINKWLTYMPRTGATANWVLGNHDQPRVGTRYGAERIDAIHTLLLTLPGIAVTYYGEEIGMLDNPDAISSGQGDSVTAGGGDAFIVFSRDPERTPFQWDATANAGFSSGPSTWLPVHPNYRELNLAAQKRADRSHYKTYQALVRLRGHDTFRKGSILLVPYSSEVIVYERELPESDTFVVVINLGGTVRTVDLASVFPRLSSELVVASSGSESSYRTGDVVQSDKLVVGGYDGLVLQAVPTSQRQTDPAAEQSTTRAVLWRVAKDAAVIASIIIALGSGYYQLRPWHAAGNAFQSTREIPGCPGMDFLQLVLWAVFAIHAHGVQSQQNPPAPAVWWESAVFYQLLPRSYRDSNGDGNGDLAGLLERFDHLLELGVTGICLGPVLRSPMRADGSDVSDFRDIDPVYGTLAEFDELLARAKAAGLRVVLDLVPNHTSEQHEWFQKSMRKNEVYREYYILRDAAESGEDTVNVVPNNWQSQYHTVAWKKIARGSEYYLHQFDVTEPDLNYRNALVRQEMEDIIRFWLDRGLDGIRFERVNHLYEDSQFRDEPLIDPDGTAGSYADLDHIYTRDLSENYVLGSDWRSLFDGYTSAGGGSEHRKLMITSAYTGSLESTMSWYVVANRPVAHIAQNFGLVREVSNVSRAEDFQRVIDGWLSTMPPEGVANWALGNHDHRRVASRFGRERAAGLAMLCFTLPGTVFLYYGDEIGMEDNEAISWKQTHDPSGCNTNASVYQRYSRDPARTPFQWDASNEWAGFSPTSAQTSKDPWLPVSGNYPVHNLAHEKAVNRSLYNLYRALIGWHQHSATLRHGAYRSYVLPNNVFAVVRTLPGDKTYATVLNLNVNVVTVDLGEVQRNAARARVEFVSPEGSYESGARLEDVGHVVLGGYETIVLELTSGAMWLGAVHAVLMATVGLSVHANWCSMSALLLVAVGLLAVSGKSPTVGKQVDARADAMDWWEAGVFYQIYPRSFKDSNGDGVGDLAGITEKLDHLADLGVDGVWLSPVFKSPMADFGYDIADFRDVDPIFGTMQDLDRMIEKAKQLGIKVILDFVPNHTSDEHEWFQKALLGEGDYRDYYVWRNGATGGGTPNNWQSVFHTPAWTQPAGQAQYYLHQFDKKQPDLNYRNPKVKEEMTEMIKFWLDKGVDGFRIDAINHVYEDPDFRDEELIDPKGELIWENLDHKYTMNMQECYDLIYDWRDVFDQYKAKDSVTRLMMTEAYATLEQTMLWYGSGNRKGAHMPFNFAMINSLSKESRATDFKRVIDEWLNAMPAGSQANWVLGNHDRPRIASRYGRELASTLAVLEMTLPGIAVVYYGEEIGMEDNRAITFEETQDPQAANTNADVYQEFTRDPVRTPFQWDATAYAGFTAATAPKTWLPVHPNYLQVNLAAQKAAPESMFKLYQNLIKLRKEHAFMHGMFESKVLLNNVLGYTRTFEGEQSYAVVVNLNDNDVNVNLQELHEDIDTAKVRLTSLDARMKQGDEVTEAFHVILGRYDAVVFEIASSASTVGVSYGPGPVRARQWTVMGARWYSLALTLVLVVAGSTVRSQETPSTDKQWWETALFYQIYPRSFYDTNADGVGDVKGVTAKLQYLKDSGIDATWLSPIFSSPQEDFGYDVSDFKQVDPLFGTNADLEELFAEANKLGLKIVLDFVPNHTSNLHQWFIDSERRIAPYTDYYVWRPARTVNGQRAPPNNWQSVFYGSAWEWSELRGEYYLHQFAKGQPDLNYRNPAVIAEFDEVLRYWMERGAAGFRVDAINHMFEHPDFIDEPINNPEDPNSYGYTHHIYTKDLPETYDVIAHWRTVLDDFARQKGSDAIIMMTEAYANLTMTLRYYESDDGTAQRAHFPFNFVMIEELNEGSRAHDFKRVIDRWLGNVPRGKTTNWVLGNHDKPRVASRYGEERADGMQLMLLALPGVAVTYNGDEIGMIDHRDISYEETLDPQGCNLGPDGYKWASRDPQRVPFQWDDTYNAGFSRAPRTWLPVHPYYRQTNLLKQQEADYSHYKFYLDAVAMRKHRIFTHGAFKSHAFGDWVFAFARYLREYEDRMDDPYRVVLINFSGERTTIDVNDLYEIRNRTQVYLVGTESRHKVGQRLDAKAVTLGPWDSIVLGPVSGGARVALSLGLLIAAVVKSILC</sequence>
<dbReference type="STRING" id="7168.A0A182NUQ3"/>
<dbReference type="VEuPathDB" id="VectorBase:ADIR011403"/>
<accession>A0A182NUQ3</accession>
<dbReference type="CDD" id="cd11328">
    <property type="entry name" value="AmyAc_maltase"/>
    <property type="match status" value="3"/>
</dbReference>
<keyword evidence="4 8" id="KW-0732">Signal</keyword>
<evidence type="ECO:0000256" key="3">
    <source>
        <dbReference type="ARBA" id="ARBA00012741"/>
    </source>
</evidence>
<name>A0A182NUQ3_9DIPT</name>
<dbReference type="EnsemblMetazoa" id="ADIR011403-RA">
    <property type="protein sequence ID" value="ADIR011403-PA"/>
    <property type="gene ID" value="ADIR011403"/>
</dbReference>
<dbReference type="InterPro" id="IPR045857">
    <property type="entry name" value="O16G_dom_2"/>
</dbReference>
<evidence type="ECO:0000313" key="11">
    <source>
        <dbReference type="Proteomes" id="UP000075884"/>
    </source>
</evidence>
<keyword evidence="6" id="KW-0325">Glycoprotein</keyword>
<dbReference type="SMART" id="SM00642">
    <property type="entry name" value="Aamy"/>
    <property type="match status" value="4"/>
</dbReference>
<dbReference type="InterPro" id="IPR013780">
    <property type="entry name" value="Glyco_hydro_b"/>
</dbReference>
<feature type="domain" description="Glycosyl hydrolase family 13 catalytic" evidence="9">
    <location>
        <begin position="1322"/>
        <end position="1710"/>
    </location>
</feature>
<keyword evidence="11" id="KW-1185">Reference proteome</keyword>
<dbReference type="PANTHER" id="PTHR10357">
    <property type="entry name" value="ALPHA-AMYLASE FAMILY MEMBER"/>
    <property type="match status" value="1"/>
</dbReference>
<keyword evidence="7" id="KW-0326">Glycosidase</keyword>
<dbReference type="Gene3D" id="2.60.40.1180">
    <property type="entry name" value="Golgi alpha-mannosidase II"/>
    <property type="match status" value="2"/>
</dbReference>
<evidence type="ECO:0000256" key="8">
    <source>
        <dbReference type="SAM" id="SignalP"/>
    </source>
</evidence>
<proteinExistence type="inferred from homology"/>
<evidence type="ECO:0000256" key="2">
    <source>
        <dbReference type="ARBA" id="ARBA00008061"/>
    </source>
</evidence>
<evidence type="ECO:0000256" key="4">
    <source>
        <dbReference type="ARBA" id="ARBA00022729"/>
    </source>
</evidence>
<dbReference type="Gene3D" id="3.90.400.10">
    <property type="entry name" value="Oligo-1,6-glucosidase, Domain 2"/>
    <property type="match status" value="4"/>
</dbReference>
<dbReference type="InterPro" id="IPR017853">
    <property type="entry name" value="GH"/>
</dbReference>
<dbReference type="EC" id="3.2.1.20" evidence="3"/>
<dbReference type="PANTHER" id="PTHR10357:SF179">
    <property type="entry name" value="NEUTRAL AND BASIC AMINO ACID TRANSPORT PROTEIN RBAT"/>
    <property type="match status" value="1"/>
</dbReference>
<evidence type="ECO:0000256" key="5">
    <source>
        <dbReference type="ARBA" id="ARBA00022801"/>
    </source>
</evidence>
<evidence type="ECO:0000256" key="1">
    <source>
        <dbReference type="ARBA" id="ARBA00001657"/>
    </source>
</evidence>
<feature type="chain" id="PRO_5008130406" description="alpha-glucosidase" evidence="8">
    <location>
        <begin position="33"/>
        <end position="2489"/>
    </location>
</feature>
<dbReference type="InterPro" id="IPR006047">
    <property type="entry name" value="GH13_cat_dom"/>
</dbReference>
<reference evidence="11" key="1">
    <citation type="submission" date="2013-03" db="EMBL/GenBank/DDBJ databases">
        <title>The Genome Sequence of Anopheles dirus WRAIR2.</title>
        <authorList>
            <consortium name="The Broad Institute Genomics Platform"/>
            <person name="Neafsey D.E."/>
            <person name="Walton C."/>
            <person name="Walker B."/>
            <person name="Young S.K."/>
            <person name="Zeng Q."/>
            <person name="Gargeya S."/>
            <person name="Fitzgerald M."/>
            <person name="Haas B."/>
            <person name="Abouelleil A."/>
            <person name="Allen A.W."/>
            <person name="Alvarado L."/>
            <person name="Arachchi H.M."/>
            <person name="Berlin A.M."/>
            <person name="Chapman S.B."/>
            <person name="Gainer-Dewar J."/>
            <person name="Goldberg J."/>
            <person name="Griggs A."/>
            <person name="Gujja S."/>
            <person name="Hansen M."/>
            <person name="Howarth C."/>
            <person name="Imamovic A."/>
            <person name="Ireland A."/>
            <person name="Larimer J."/>
            <person name="McCowan C."/>
            <person name="Murphy C."/>
            <person name="Pearson M."/>
            <person name="Poon T.W."/>
            <person name="Priest M."/>
            <person name="Roberts A."/>
            <person name="Saif S."/>
            <person name="Shea T."/>
            <person name="Sisk P."/>
            <person name="Sykes S."/>
            <person name="Wortman J."/>
            <person name="Nusbaum C."/>
            <person name="Birren B."/>
        </authorList>
    </citation>
    <scope>NUCLEOTIDE SEQUENCE [LARGE SCALE GENOMIC DNA]</scope>
    <source>
        <strain evidence="11">WRAIR2</strain>
    </source>
</reference>
<dbReference type="Proteomes" id="UP000075884">
    <property type="component" value="Unassembled WGS sequence"/>
</dbReference>
<feature type="signal peptide" evidence="8">
    <location>
        <begin position="1"/>
        <end position="32"/>
    </location>
</feature>
<feature type="domain" description="Glycosyl hydrolase family 13 catalytic" evidence="9">
    <location>
        <begin position="51"/>
        <end position="452"/>
    </location>
</feature>
<organism evidence="10 11">
    <name type="scientific">Anopheles dirus</name>
    <dbReference type="NCBI Taxonomy" id="7168"/>
    <lineage>
        <taxon>Eukaryota</taxon>
        <taxon>Metazoa</taxon>
        <taxon>Ecdysozoa</taxon>
        <taxon>Arthropoda</taxon>
        <taxon>Hexapoda</taxon>
        <taxon>Insecta</taxon>
        <taxon>Pterygota</taxon>
        <taxon>Neoptera</taxon>
        <taxon>Endopterygota</taxon>
        <taxon>Diptera</taxon>
        <taxon>Nematocera</taxon>
        <taxon>Culicoidea</taxon>
        <taxon>Culicidae</taxon>
        <taxon>Anophelinae</taxon>
        <taxon>Anopheles</taxon>
    </lineage>
</organism>
<reference evidence="10" key="2">
    <citation type="submission" date="2020-05" db="UniProtKB">
        <authorList>
            <consortium name="EnsemblMetazoa"/>
        </authorList>
    </citation>
    <scope>IDENTIFICATION</scope>
    <source>
        <strain evidence="10">WRAIR2</strain>
    </source>
</reference>
<keyword evidence="5" id="KW-0378">Hydrolase</keyword>
<comment type="catalytic activity">
    <reaction evidence="1">
        <text>Hydrolysis of terminal, non-reducing (1-&gt;4)-linked alpha-D-glucose residues with release of alpha-D-glucose.</text>
        <dbReference type="EC" id="3.2.1.20"/>
    </reaction>
</comment>
<dbReference type="Gene3D" id="3.20.20.80">
    <property type="entry name" value="Glycosidases"/>
    <property type="match status" value="4"/>
</dbReference>
<dbReference type="FunFam" id="3.90.400.10:FF:000001">
    <property type="entry name" value="Maltase A3, isoform A"/>
    <property type="match status" value="3"/>
</dbReference>